<dbReference type="EMBL" id="CP020370">
    <property type="protein sequence ID" value="AUB83765.1"/>
    <property type="molecule type" value="Genomic_DNA"/>
</dbReference>
<gene>
    <name evidence="2" type="ORF">THSYN_24285</name>
</gene>
<dbReference type="SUPFAM" id="SSF46689">
    <property type="entry name" value="Homeodomain-like"/>
    <property type="match status" value="1"/>
</dbReference>
<dbReference type="InterPro" id="IPR052411">
    <property type="entry name" value="c-mor_Regulatory_Protein"/>
</dbReference>
<dbReference type="KEGG" id="tsy:THSYN_24285"/>
<dbReference type="PANTHER" id="PTHR37812:SF1">
    <property type="entry name" value="MU-LIKE PROPHAGE FLUMU PROTEIN C"/>
    <property type="match status" value="1"/>
</dbReference>
<dbReference type="AlphaFoldDB" id="A0A2K8UE24"/>
<dbReference type="RefSeq" id="WP_100921443.1">
    <property type="nucleotide sequence ID" value="NZ_CP020370.1"/>
</dbReference>
<dbReference type="InterPro" id="IPR014875">
    <property type="entry name" value="Mor_transcription_activator"/>
</dbReference>
<name>A0A2K8UE24_9GAMM</name>
<accession>A0A2K8UE24</accession>
<keyword evidence="3" id="KW-1185">Reference proteome</keyword>
<evidence type="ECO:0000313" key="2">
    <source>
        <dbReference type="EMBL" id="AUB83765.1"/>
    </source>
</evidence>
<proteinExistence type="predicted"/>
<protein>
    <recommendedName>
        <fullName evidence="1">Mor transcription activator domain-containing protein</fullName>
    </recommendedName>
</protein>
<dbReference type="PANTHER" id="PTHR37812">
    <property type="entry name" value="MU-LIKE PROPHAGE FLUMU PROTEIN C"/>
    <property type="match status" value="1"/>
</dbReference>
<dbReference type="Gene3D" id="1.10.10.60">
    <property type="entry name" value="Homeodomain-like"/>
    <property type="match status" value="1"/>
</dbReference>
<dbReference type="Proteomes" id="UP000232638">
    <property type="component" value="Chromosome"/>
</dbReference>
<evidence type="ECO:0000313" key="3">
    <source>
        <dbReference type="Proteomes" id="UP000232638"/>
    </source>
</evidence>
<reference evidence="2 3" key="1">
    <citation type="submission" date="2017-03" db="EMBL/GenBank/DDBJ databases">
        <title>Complete genome sequence of Candidatus 'Thiodictyon syntrophicum' sp. nov. strain Cad16T, a photolithoautotroph purple sulfur bacterium isolated from an alpine meromictic lake.</title>
        <authorList>
            <person name="Luedin S.M."/>
            <person name="Pothier J.F."/>
            <person name="Danza F."/>
            <person name="Storelli N."/>
            <person name="Wittwer M."/>
            <person name="Tonolla M."/>
        </authorList>
    </citation>
    <scope>NUCLEOTIDE SEQUENCE [LARGE SCALE GENOMIC DNA]</scope>
    <source>
        <strain evidence="2 3">Cad16T</strain>
    </source>
</reference>
<feature type="domain" description="Mor transcription activator" evidence="1">
    <location>
        <begin position="14"/>
        <end position="121"/>
    </location>
</feature>
<evidence type="ECO:0000259" key="1">
    <source>
        <dbReference type="Pfam" id="PF08765"/>
    </source>
</evidence>
<sequence length="124" mass="13970">MGDLDLESLTDAGRWPGVFEEMTTIIFDTVANTLPHLDPRSTRTCAVNVIARIATEYGGGSLYIPKNDAITRALRNLEIWAEHDGTTNGPHGIRAIAKRYRMSEQSVWMILRHQRQLNHKNNAV</sequence>
<organism evidence="2 3">
    <name type="scientific">Candidatus Thiodictyon syntrophicum</name>
    <dbReference type="NCBI Taxonomy" id="1166950"/>
    <lineage>
        <taxon>Bacteria</taxon>
        <taxon>Pseudomonadati</taxon>
        <taxon>Pseudomonadota</taxon>
        <taxon>Gammaproteobacteria</taxon>
        <taxon>Chromatiales</taxon>
        <taxon>Chromatiaceae</taxon>
        <taxon>Thiodictyon</taxon>
    </lineage>
</organism>
<dbReference type="Pfam" id="PF08765">
    <property type="entry name" value="Mor"/>
    <property type="match status" value="1"/>
</dbReference>
<dbReference type="OrthoDB" id="6387485at2"/>
<dbReference type="InterPro" id="IPR009057">
    <property type="entry name" value="Homeodomain-like_sf"/>
</dbReference>